<name>A0A8S5TK10_9CAUD</name>
<reference evidence="2" key="1">
    <citation type="journal article" date="2021" name="Proc. Natl. Acad. Sci. U.S.A.">
        <title>A Catalog of Tens of Thousands of Viruses from Human Metagenomes Reveals Hidden Associations with Chronic Diseases.</title>
        <authorList>
            <person name="Tisza M.J."/>
            <person name="Buck C.B."/>
        </authorList>
    </citation>
    <scope>NUCLEOTIDE SEQUENCE</scope>
    <source>
        <strain evidence="2">Ctz6O13</strain>
    </source>
</reference>
<dbReference type="InterPro" id="IPR035985">
    <property type="entry name" value="Ubiquitin-activating_enz"/>
</dbReference>
<dbReference type="GO" id="GO:0061504">
    <property type="term" value="P:cyclic threonylcarbamoyladenosine biosynthetic process"/>
    <property type="evidence" value="ECO:0007669"/>
    <property type="project" value="TreeGrafter"/>
</dbReference>
<dbReference type="Gene3D" id="3.40.50.720">
    <property type="entry name" value="NAD(P)-binding Rossmann-like Domain"/>
    <property type="match status" value="1"/>
</dbReference>
<sequence length="247" mass="28422">MSYSDLIINRSDAVNATTTRFSGAPWFQEVKNTDIMVAGVGGIGSWLVFMLSRINPHSLTIIDNDVVSMSNMAGQMFSLNDIGDPKVVKMENIVKRYSNYYRVDCYREQLTENTSVKPVLMCGFDNMAARKEAYQNWKSTLQFHQNKDNFLLIDGRLSAEMMQVFCITGNDDYYMKEYEDKWLFDDSEAESTVCSYKQTSYCANMIASLMTNLFVNWCTNRCCPLIDRPLPFKTEYLADQMLFTTEV</sequence>
<dbReference type="GO" id="GO:0061503">
    <property type="term" value="F:tRNA threonylcarbamoyladenosine dehydratase"/>
    <property type="evidence" value="ECO:0007669"/>
    <property type="project" value="TreeGrafter"/>
</dbReference>
<feature type="domain" description="THIF-type NAD/FAD binding fold" evidence="1">
    <location>
        <begin position="23"/>
        <end position="132"/>
    </location>
</feature>
<dbReference type="PANTHER" id="PTHR43267:SF1">
    <property type="entry name" value="TRNA THREONYLCARBAMOYLADENOSINE DEHYDRATASE"/>
    <property type="match status" value="1"/>
</dbReference>
<evidence type="ECO:0000313" key="2">
    <source>
        <dbReference type="EMBL" id="DAF63621.1"/>
    </source>
</evidence>
<dbReference type="InterPro" id="IPR000594">
    <property type="entry name" value="ThiF_NAD_FAD-bd"/>
</dbReference>
<organism evidence="2">
    <name type="scientific">Podoviridae sp. ctz6O13</name>
    <dbReference type="NCBI Taxonomy" id="2827757"/>
    <lineage>
        <taxon>Viruses</taxon>
        <taxon>Duplodnaviria</taxon>
        <taxon>Heunggongvirae</taxon>
        <taxon>Uroviricota</taxon>
        <taxon>Caudoviricetes</taxon>
    </lineage>
</organism>
<dbReference type="InterPro" id="IPR045886">
    <property type="entry name" value="ThiF/MoeB/HesA"/>
</dbReference>
<accession>A0A8S5TK10</accession>
<dbReference type="PANTHER" id="PTHR43267">
    <property type="entry name" value="TRNA THREONYLCARBAMOYLADENOSINE DEHYDRATASE"/>
    <property type="match status" value="1"/>
</dbReference>
<dbReference type="SUPFAM" id="SSF69572">
    <property type="entry name" value="Activating enzymes of the ubiquitin-like proteins"/>
    <property type="match status" value="1"/>
</dbReference>
<dbReference type="EMBL" id="BK032843">
    <property type="protein sequence ID" value="DAF63621.1"/>
    <property type="molecule type" value="Genomic_DNA"/>
</dbReference>
<protein>
    <submittedName>
        <fullName evidence="2">ThiF family</fullName>
    </submittedName>
</protein>
<proteinExistence type="predicted"/>
<dbReference type="Pfam" id="PF00899">
    <property type="entry name" value="ThiF"/>
    <property type="match status" value="1"/>
</dbReference>
<dbReference type="GO" id="GO:0008641">
    <property type="term" value="F:ubiquitin-like modifier activating enzyme activity"/>
    <property type="evidence" value="ECO:0007669"/>
    <property type="project" value="InterPro"/>
</dbReference>
<evidence type="ECO:0000259" key="1">
    <source>
        <dbReference type="Pfam" id="PF00899"/>
    </source>
</evidence>